<dbReference type="PANTHER" id="PTHR30367:SF12">
    <property type="entry name" value="P-HYDROXYBENZOIC ACID EFFLUX PUMP SUBUNIT AAEA"/>
    <property type="match status" value="1"/>
</dbReference>
<evidence type="ECO:0000313" key="3">
    <source>
        <dbReference type="Proteomes" id="UP000035489"/>
    </source>
</evidence>
<dbReference type="EMBL" id="LCYG01000020">
    <property type="protein sequence ID" value="KLK93451.1"/>
    <property type="molecule type" value="Genomic_DNA"/>
</dbReference>
<dbReference type="AlphaFoldDB" id="A0A0H1RF25"/>
<comment type="caution">
    <text evidence="2">The sequence shown here is derived from an EMBL/GenBank/DDBJ whole genome shotgun (WGS) entry which is preliminary data.</text>
</comment>
<dbReference type="RefSeq" id="WP_047188658.1">
    <property type="nucleotide sequence ID" value="NZ_LCYG01000020.1"/>
</dbReference>
<accession>A0A0H1RF25</accession>
<name>A0A0H1RF25_9HYPH</name>
<organism evidence="2 3">
    <name type="scientific">Microvirga vignae</name>
    <dbReference type="NCBI Taxonomy" id="1225564"/>
    <lineage>
        <taxon>Bacteria</taxon>
        <taxon>Pseudomonadati</taxon>
        <taxon>Pseudomonadota</taxon>
        <taxon>Alphaproteobacteria</taxon>
        <taxon>Hyphomicrobiales</taxon>
        <taxon>Methylobacteriaceae</taxon>
        <taxon>Microvirga</taxon>
    </lineage>
</organism>
<keyword evidence="1" id="KW-0175">Coiled coil</keyword>
<dbReference type="InterPro" id="IPR050393">
    <property type="entry name" value="MFP_Efflux_Pump"/>
</dbReference>
<dbReference type="Gene3D" id="1.10.287.470">
    <property type="entry name" value="Helix hairpin bin"/>
    <property type="match status" value="1"/>
</dbReference>
<dbReference type="OrthoDB" id="7929252at2"/>
<reference evidence="2 3" key="1">
    <citation type="submission" date="2015-05" db="EMBL/GenBank/DDBJ databases">
        <title>Draft genome sequence of Microvirga vignae strain BR3299, a novel nitrogen fixing bacteria isolated from Brazil semi-aired region.</title>
        <authorList>
            <person name="Zilli J.E."/>
            <person name="Passos S.R."/>
            <person name="Leite J."/>
            <person name="Baldani J.I."/>
            <person name="Xavier G.R."/>
            <person name="Rumjaneck N.G."/>
            <person name="Simoes-Araujo J.L."/>
        </authorList>
    </citation>
    <scope>NUCLEOTIDE SEQUENCE [LARGE SCALE GENOMIC DNA]</scope>
    <source>
        <strain evidence="2 3">BR3299</strain>
    </source>
</reference>
<dbReference type="STRING" id="1225564.AA309_09030"/>
<dbReference type="SUPFAM" id="SSF111369">
    <property type="entry name" value="HlyD-like secretion proteins"/>
    <property type="match status" value="1"/>
</dbReference>
<evidence type="ECO:0000256" key="1">
    <source>
        <dbReference type="SAM" id="Coils"/>
    </source>
</evidence>
<keyword evidence="3" id="KW-1185">Reference proteome</keyword>
<sequence length="411" mass="43994">MLELLLCSLLTILPDYLYRRYAQGKRLGKEITLYSVWFELRWGIIACLMLTVGLITVIFYNHPSTTNATAFFRTIPILPETNGRVAEVFVGGVSGPVKQGAPIFRLDSSKQEAAAEAARRKIAEVDAALVVAKTDIQAAEGKIQEARSAYQQAIDELETKQEIYRRNPGAVATRDIEKLQVAVEGRQGSIDAATAAKAQAEARLTTLLPAEKASAEAALAQAQVDLDKTVVRAGIDGRVEQFTLRVGDIVNPLMRPAGVLIPEGAGRGRLQAGFGQVEAQVMKVGMAAEATCASKPWTVIPMVVTDVQDFIAAGQIRSGEQLIDPQQVTRPGTILVFLEPLYEGGFDGVTPGSSCIANAYSSNHDLIASGQVGTLKGLALHGVDAVGLVHAMILRIQALLYPIQTLVLGGH</sequence>
<dbReference type="PANTHER" id="PTHR30367">
    <property type="entry name" value="P-HYDROXYBENZOIC ACID EFFLUX PUMP SUBUNIT AAEA-RELATED"/>
    <property type="match status" value="1"/>
</dbReference>
<dbReference type="PATRIC" id="fig|1225564.3.peg.2427"/>
<gene>
    <name evidence="2" type="ORF">AA309_09030</name>
</gene>
<proteinExistence type="predicted"/>
<dbReference type="Gene3D" id="2.40.50.100">
    <property type="match status" value="1"/>
</dbReference>
<evidence type="ECO:0000313" key="2">
    <source>
        <dbReference type="EMBL" id="KLK93451.1"/>
    </source>
</evidence>
<dbReference type="Proteomes" id="UP000035489">
    <property type="component" value="Unassembled WGS sequence"/>
</dbReference>
<feature type="coiled-coil region" evidence="1">
    <location>
        <begin position="129"/>
        <end position="167"/>
    </location>
</feature>
<protein>
    <submittedName>
        <fullName evidence="2">Secretion protein HlyD</fullName>
    </submittedName>
</protein>